<organism evidence="2 3">
    <name type="scientific">Coniochaeta hoffmannii</name>
    <dbReference type="NCBI Taxonomy" id="91930"/>
    <lineage>
        <taxon>Eukaryota</taxon>
        <taxon>Fungi</taxon>
        <taxon>Dikarya</taxon>
        <taxon>Ascomycota</taxon>
        <taxon>Pezizomycotina</taxon>
        <taxon>Sordariomycetes</taxon>
        <taxon>Sordariomycetidae</taxon>
        <taxon>Coniochaetales</taxon>
        <taxon>Coniochaetaceae</taxon>
        <taxon>Coniochaeta</taxon>
    </lineage>
</organism>
<name>A0AA38S0L7_9PEZI</name>
<comment type="caution">
    <text evidence="2">The sequence shown here is derived from an EMBL/GenBank/DDBJ whole genome shotgun (WGS) entry which is preliminary data.</text>
</comment>
<sequence>MTRNEPSSRFSSVTSSSTDTARSSATVKPLPATPIATTPSPSGGSNSRNVGSSKRGGPMRLKTDGNGTLGR</sequence>
<proteinExistence type="predicted"/>
<dbReference type="EMBL" id="JANBVN010000009">
    <property type="protein sequence ID" value="KAJ9164834.1"/>
    <property type="molecule type" value="Genomic_DNA"/>
</dbReference>
<dbReference type="Proteomes" id="UP001174691">
    <property type="component" value="Unassembled WGS sequence"/>
</dbReference>
<evidence type="ECO:0000313" key="3">
    <source>
        <dbReference type="Proteomes" id="UP001174691"/>
    </source>
</evidence>
<feature type="region of interest" description="Disordered" evidence="1">
    <location>
        <begin position="1"/>
        <end position="71"/>
    </location>
</feature>
<accession>A0AA38S0L7</accession>
<protein>
    <submittedName>
        <fullName evidence="2">Uncharacterized protein</fullName>
    </submittedName>
</protein>
<evidence type="ECO:0000313" key="2">
    <source>
        <dbReference type="EMBL" id="KAJ9164834.1"/>
    </source>
</evidence>
<reference evidence="2" key="1">
    <citation type="submission" date="2022-07" db="EMBL/GenBank/DDBJ databases">
        <title>Fungi with potential for degradation of polypropylene.</title>
        <authorList>
            <person name="Gostincar C."/>
        </authorList>
    </citation>
    <scope>NUCLEOTIDE SEQUENCE</scope>
    <source>
        <strain evidence="2">EXF-13287</strain>
    </source>
</reference>
<feature type="compositionally biased region" description="Low complexity" evidence="1">
    <location>
        <begin position="7"/>
        <end position="56"/>
    </location>
</feature>
<dbReference type="AlphaFoldDB" id="A0AA38S0L7"/>
<keyword evidence="3" id="KW-1185">Reference proteome</keyword>
<gene>
    <name evidence="2" type="ORF">NKR19_g983</name>
</gene>
<evidence type="ECO:0000256" key="1">
    <source>
        <dbReference type="SAM" id="MobiDB-lite"/>
    </source>
</evidence>